<keyword evidence="6" id="KW-1185">Reference proteome</keyword>
<dbReference type="STRING" id="1344416.A0A139A6X3"/>
<dbReference type="PANTHER" id="PTHR14845">
    <property type="entry name" value="COILED-COIL DOMAIN-CONTAINING 166"/>
    <property type="match status" value="1"/>
</dbReference>
<feature type="compositionally biased region" description="Basic and acidic residues" evidence="3">
    <location>
        <begin position="25"/>
        <end position="36"/>
    </location>
</feature>
<sequence>MEGSAKSGGSKKKKSKGKALPRSASSDHARHSDKGRSELEAFYKLLPPSVIGEIKLEDLNEDVLRAKLAGLDKSLSSLREKHERLRAENSWYRREIDNCQTDTAEYIAYLEANQSTKQAAIDKLAARRKEASDVMDQKRREAENALRETADRLKEQIADLDVKLETKNQEVMALSDVMSKRAKHEAEIVKLKKEMSDMEAQHKTRLEELERRLLETRIKLQREADAKLQNLEAQAHAEAATFLQQHTNHIELENSHLEQELRSAAAMTQSLVDRKARLEKRLQVLRRENRLREDVVRIRLEKARDGGQSAERAQCLE</sequence>
<dbReference type="PANTHER" id="PTHR14845:SF0">
    <property type="entry name" value="DUF4515 DOMAIN-CONTAINING PROTEIN"/>
    <property type="match status" value="1"/>
</dbReference>
<feature type="compositionally biased region" description="Basic residues" evidence="3">
    <location>
        <begin position="9"/>
        <end position="19"/>
    </location>
</feature>
<evidence type="ECO:0000256" key="2">
    <source>
        <dbReference type="SAM" id="Coils"/>
    </source>
</evidence>
<dbReference type="InterPro" id="IPR032777">
    <property type="entry name" value="DUF4515"/>
</dbReference>
<evidence type="ECO:0000256" key="3">
    <source>
        <dbReference type="SAM" id="MobiDB-lite"/>
    </source>
</evidence>
<dbReference type="OrthoDB" id="2129492at2759"/>
<dbReference type="EMBL" id="KQ965788">
    <property type="protein sequence ID" value="KXS12454.1"/>
    <property type="molecule type" value="Genomic_DNA"/>
</dbReference>
<dbReference type="Proteomes" id="UP000070544">
    <property type="component" value="Unassembled WGS sequence"/>
</dbReference>
<evidence type="ECO:0000313" key="5">
    <source>
        <dbReference type="EMBL" id="KXS12454.1"/>
    </source>
</evidence>
<keyword evidence="1 2" id="KW-0175">Coiled coil</keyword>
<dbReference type="Pfam" id="PF14988">
    <property type="entry name" value="DUF4515"/>
    <property type="match status" value="1"/>
</dbReference>
<feature type="domain" description="DUF4515" evidence="4">
    <location>
        <begin position="106"/>
        <end position="290"/>
    </location>
</feature>
<feature type="coiled-coil region" evidence="2">
    <location>
        <begin position="68"/>
        <end position="95"/>
    </location>
</feature>
<evidence type="ECO:0000259" key="4">
    <source>
        <dbReference type="Pfam" id="PF14988"/>
    </source>
</evidence>
<proteinExistence type="predicted"/>
<dbReference type="OMA" id="DHFQDEN"/>
<feature type="coiled-coil region" evidence="2">
    <location>
        <begin position="268"/>
        <end position="295"/>
    </location>
</feature>
<organism evidence="5 6">
    <name type="scientific">Gonapodya prolifera (strain JEL478)</name>
    <name type="common">Monoblepharis prolifera</name>
    <dbReference type="NCBI Taxonomy" id="1344416"/>
    <lineage>
        <taxon>Eukaryota</taxon>
        <taxon>Fungi</taxon>
        <taxon>Fungi incertae sedis</taxon>
        <taxon>Chytridiomycota</taxon>
        <taxon>Chytridiomycota incertae sedis</taxon>
        <taxon>Monoblepharidomycetes</taxon>
        <taxon>Monoblepharidales</taxon>
        <taxon>Gonapodyaceae</taxon>
        <taxon>Gonapodya</taxon>
    </lineage>
</organism>
<feature type="region of interest" description="Disordered" evidence="3">
    <location>
        <begin position="1"/>
        <end position="36"/>
    </location>
</feature>
<evidence type="ECO:0000256" key="1">
    <source>
        <dbReference type="ARBA" id="ARBA00023054"/>
    </source>
</evidence>
<gene>
    <name evidence="5" type="ORF">M427DRAFT_397618</name>
</gene>
<protein>
    <recommendedName>
        <fullName evidence="4">DUF4515 domain-containing protein</fullName>
    </recommendedName>
</protein>
<accession>A0A139A6X3</accession>
<evidence type="ECO:0000313" key="6">
    <source>
        <dbReference type="Proteomes" id="UP000070544"/>
    </source>
</evidence>
<reference evidence="5 6" key="1">
    <citation type="journal article" date="2015" name="Genome Biol. Evol.">
        <title>Phylogenomic analyses indicate that early fungi evolved digesting cell walls of algal ancestors of land plants.</title>
        <authorList>
            <person name="Chang Y."/>
            <person name="Wang S."/>
            <person name="Sekimoto S."/>
            <person name="Aerts A.L."/>
            <person name="Choi C."/>
            <person name="Clum A."/>
            <person name="LaButti K.M."/>
            <person name="Lindquist E.A."/>
            <person name="Yee Ngan C."/>
            <person name="Ohm R.A."/>
            <person name="Salamov A.A."/>
            <person name="Grigoriev I.V."/>
            <person name="Spatafora J.W."/>
            <person name="Berbee M.L."/>
        </authorList>
    </citation>
    <scope>NUCLEOTIDE SEQUENCE [LARGE SCALE GENOMIC DNA]</scope>
    <source>
        <strain evidence="5 6">JEL478</strain>
    </source>
</reference>
<dbReference type="AlphaFoldDB" id="A0A139A6X3"/>
<name>A0A139A6X3_GONPJ</name>
<feature type="coiled-coil region" evidence="2">
    <location>
        <begin position="121"/>
        <end position="226"/>
    </location>
</feature>